<proteinExistence type="predicted"/>
<reference evidence="9" key="1">
    <citation type="submission" date="2023-02" db="EMBL/GenBank/DDBJ databases">
        <title>Colletotrichum kahawae CIFC_Que2 genome sequencing and assembly.</title>
        <authorList>
            <person name="Baroncelli R."/>
        </authorList>
    </citation>
    <scope>NUCLEOTIDE SEQUENCE</scope>
    <source>
        <strain evidence="9">CIFC_Que2</strain>
    </source>
</reference>
<dbReference type="GO" id="GO:0005886">
    <property type="term" value="C:plasma membrane"/>
    <property type="evidence" value="ECO:0007669"/>
    <property type="project" value="TreeGrafter"/>
</dbReference>
<evidence type="ECO:0000256" key="4">
    <source>
        <dbReference type="ARBA" id="ARBA00022989"/>
    </source>
</evidence>
<keyword evidence="4" id="KW-1133">Transmembrane helix</keyword>
<comment type="subcellular location">
    <subcellularLocation>
        <location evidence="1">Membrane</location>
        <topology evidence="1">Single-pass membrane protein</topology>
    </subcellularLocation>
</comment>
<dbReference type="PANTHER" id="PTHR24269">
    <property type="entry name" value="KREMEN PROTEIN"/>
    <property type="match status" value="1"/>
</dbReference>
<dbReference type="Pfam" id="PF01822">
    <property type="entry name" value="WSC"/>
    <property type="match status" value="3"/>
</dbReference>
<evidence type="ECO:0000313" key="10">
    <source>
        <dbReference type="Proteomes" id="UP001281614"/>
    </source>
</evidence>
<evidence type="ECO:0000256" key="1">
    <source>
        <dbReference type="ARBA" id="ARBA00004167"/>
    </source>
</evidence>
<dbReference type="PROSITE" id="PS51212">
    <property type="entry name" value="WSC"/>
    <property type="match status" value="3"/>
</dbReference>
<evidence type="ECO:0000259" key="8">
    <source>
        <dbReference type="PROSITE" id="PS51212"/>
    </source>
</evidence>
<feature type="signal peptide" evidence="7">
    <location>
        <begin position="1"/>
        <end position="19"/>
    </location>
</feature>
<feature type="domain" description="WSC" evidence="8">
    <location>
        <begin position="36"/>
        <end position="126"/>
    </location>
</feature>
<keyword evidence="5" id="KW-0472">Membrane</keyword>
<evidence type="ECO:0000256" key="6">
    <source>
        <dbReference type="ARBA" id="ARBA00023180"/>
    </source>
</evidence>
<feature type="chain" id="PRO_5041924891" evidence="7">
    <location>
        <begin position="20"/>
        <end position="352"/>
    </location>
</feature>
<evidence type="ECO:0000256" key="3">
    <source>
        <dbReference type="ARBA" id="ARBA00022729"/>
    </source>
</evidence>
<keyword evidence="2" id="KW-0812">Transmembrane</keyword>
<accession>A0AAE0DBG4</accession>
<evidence type="ECO:0000256" key="7">
    <source>
        <dbReference type="SAM" id="SignalP"/>
    </source>
</evidence>
<evidence type="ECO:0000256" key="5">
    <source>
        <dbReference type="ARBA" id="ARBA00023136"/>
    </source>
</evidence>
<keyword evidence="6" id="KW-0325">Glycoprotein</keyword>
<gene>
    <name evidence="9" type="ORF">CKAH01_03889</name>
</gene>
<name>A0AAE0DBG4_COLKA</name>
<evidence type="ECO:0000313" key="9">
    <source>
        <dbReference type="EMBL" id="KAK2773429.1"/>
    </source>
</evidence>
<organism evidence="9 10">
    <name type="scientific">Colletotrichum kahawae</name>
    <name type="common">Coffee berry disease fungus</name>
    <dbReference type="NCBI Taxonomy" id="34407"/>
    <lineage>
        <taxon>Eukaryota</taxon>
        <taxon>Fungi</taxon>
        <taxon>Dikarya</taxon>
        <taxon>Ascomycota</taxon>
        <taxon>Pezizomycotina</taxon>
        <taxon>Sordariomycetes</taxon>
        <taxon>Hypocreomycetidae</taxon>
        <taxon>Glomerellales</taxon>
        <taxon>Glomerellaceae</taxon>
        <taxon>Colletotrichum</taxon>
        <taxon>Colletotrichum gloeosporioides species complex</taxon>
    </lineage>
</organism>
<dbReference type="EMBL" id="VYYT01000057">
    <property type="protein sequence ID" value="KAK2773429.1"/>
    <property type="molecule type" value="Genomic_DNA"/>
</dbReference>
<keyword evidence="3 7" id="KW-0732">Signal</keyword>
<dbReference type="SMART" id="SM00321">
    <property type="entry name" value="WSC"/>
    <property type="match status" value="3"/>
</dbReference>
<dbReference type="PANTHER" id="PTHR24269:SF16">
    <property type="entry name" value="PROTEIN SLG1"/>
    <property type="match status" value="1"/>
</dbReference>
<comment type="caution">
    <text evidence="9">The sequence shown here is derived from an EMBL/GenBank/DDBJ whole genome shotgun (WGS) entry which is preliminary data.</text>
</comment>
<feature type="domain" description="WSC" evidence="8">
    <location>
        <begin position="138"/>
        <end position="233"/>
    </location>
</feature>
<dbReference type="InterPro" id="IPR002889">
    <property type="entry name" value="WSC_carb-bd"/>
</dbReference>
<dbReference type="AlphaFoldDB" id="A0AAE0DBG4"/>
<feature type="domain" description="WSC" evidence="8">
    <location>
        <begin position="245"/>
        <end position="338"/>
    </location>
</feature>
<dbReference type="Proteomes" id="UP001281614">
    <property type="component" value="Unassembled WGS sequence"/>
</dbReference>
<evidence type="ECO:0000256" key="2">
    <source>
        <dbReference type="ARBA" id="ARBA00022692"/>
    </source>
</evidence>
<sequence length="352" mass="36690">MLSLSVSTIVFLLSASGHAAYIAKREINVGANLLDGWTYKGCYTDGPNRQLARASATSGSMTEEMCVTFCQGQGYPVAGAEYSSECWCDYKVPAERRPETECNMPCNGDATEYCGAGNRLNVFSNGGTSPVVNSGPPGWTSLGCYTDSGTRTLSYRAGVSGGDSSMSVLQCTTACTIAGFVYAGVEYGTECWCDNAIRGGASSAPEDDCNMLCGGNNSELCGGPNRINLYKGAVAPKTPSVLPTGWKSQGCLKDNTGGRSLGVYVSVDGGSTNVANYIAACAAAGYALAGVEYAQECWCDNSIRFSGVSTTDGCNMPCKGNTAEMCGGPDRLNLYSLALMDLGLLGFELPMP</sequence>
<protein>
    <submittedName>
        <fullName evidence="9">Copper radical oxidase</fullName>
    </submittedName>
</protein>
<dbReference type="InterPro" id="IPR051836">
    <property type="entry name" value="Kremen_rcpt"/>
</dbReference>
<keyword evidence="10" id="KW-1185">Reference proteome</keyword>